<dbReference type="CDD" id="cd00885">
    <property type="entry name" value="cinA"/>
    <property type="match status" value="1"/>
</dbReference>
<dbReference type="PANTHER" id="PTHR13939">
    <property type="entry name" value="NICOTINAMIDE-NUCLEOTIDE AMIDOHYDROLASE PNCC"/>
    <property type="match status" value="1"/>
</dbReference>
<accession>A0ABR2YBT7</accession>
<protein>
    <recommendedName>
        <fullName evidence="1">MoaB/Mog domain-containing protein</fullName>
    </recommendedName>
</protein>
<dbReference type="Proteomes" id="UP001491310">
    <property type="component" value="Unassembled WGS sequence"/>
</dbReference>
<dbReference type="SUPFAM" id="SSF53218">
    <property type="entry name" value="Molybdenum cofactor biosynthesis proteins"/>
    <property type="match status" value="1"/>
</dbReference>
<comment type="caution">
    <text evidence="2">The sequence shown here is derived from an EMBL/GenBank/DDBJ whole genome shotgun (WGS) entry which is preliminary data.</text>
</comment>
<dbReference type="InterPro" id="IPR001453">
    <property type="entry name" value="MoaB/Mog_dom"/>
</dbReference>
<dbReference type="Pfam" id="PF00994">
    <property type="entry name" value="MoCF_biosynth"/>
    <property type="match status" value="1"/>
</dbReference>
<sequence length="245" mass="26802">MQVPCGSLVGFVRQRHGQQISCRTFSFSTPGSAPKAAALIIGNEILSGSIVDTNTPWLAKLLYSRGVDFVRVEYIPDDKADISESVLRLKQRVGDSGFVFTSGGIGPTHDDVTYEAIAAAFGVGLELHQPTVERMKENYSKRGVELNEARLRMAKLPQTAEVLFTPDLWVPLVNLHGVYILPGIPRLFQAMIEAHKEPFRGPTCSTVTLYTNTVEGDLADPLRQVAKEHPGVNIGSYPNVAQVIK</sequence>
<name>A0ABR2YBT7_9CHLO</name>
<organism evidence="2 3">
    <name type="scientific">Coccomyxa subellipsoidea</name>
    <dbReference type="NCBI Taxonomy" id="248742"/>
    <lineage>
        <taxon>Eukaryota</taxon>
        <taxon>Viridiplantae</taxon>
        <taxon>Chlorophyta</taxon>
        <taxon>core chlorophytes</taxon>
        <taxon>Trebouxiophyceae</taxon>
        <taxon>Trebouxiophyceae incertae sedis</taxon>
        <taxon>Coccomyxaceae</taxon>
        <taxon>Coccomyxa</taxon>
    </lineage>
</organism>
<gene>
    <name evidence="2" type="ORF">WJX75_000092</name>
</gene>
<reference evidence="2 3" key="1">
    <citation type="journal article" date="2024" name="Nat. Commun.">
        <title>Phylogenomics reveals the evolutionary origins of lichenization in chlorophyte algae.</title>
        <authorList>
            <person name="Puginier C."/>
            <person name="Libourel C."/>
            <person name="Otte J."/>
            <person name="Skaloud P."/>
            <person name="Haon M."/>
            <person name="Grisel S."/>
            <person name="Petersen M."/>
            <person name="Berrin J.G."/>
            <person name="Delaux P.M."/>
            <person name="Dal Grande F."/>
            <person name="Keller J."/>
        </authorList>
    </citation>
    <scope>NUCLEOTIDE SEQUENCE [LARGE SCALE GENOMIC DNA]</scope>
    <source>
        <strain evidence="2 3">SAG 216-7</strain>
    </source>
</reference>
<proteinExistence type="predicted"/>
<dbReference type="EMBL" id="JALJOT010000016">
    <property type="protein sequence ID" value="KAK9901977.1"/>
    <property type="molecule type" value="Genomic_DNA"/>
</dbReference>
<dbReference type="Pfam" id="PF24102">
    <property type="entry name" value="FLAD1_M"/>
    <property type="match status" value="1"/>
</dbReference>
<feature type="domain" description="MoaB/Mog" evidence="1">
    <location>
        <begin position="37"/>
        <end position="202"/>
    </location>
</feature>
<evidence type="ECO:0000313" key="2">
    <source>
        <dbReference type="EMBL" id="KAK9901977.1"/>
    </source>
</evidence>
<dbReference type="InterPro" id="IPR050101">
    <property type="entry name" value="CinA"/>
</dbReference>
<keyword evidence="3" id="KW-1185">Reference proteome</keyword>
<evidence type="ECO:0000259" key="1">
    <source>
        <dbReference type="SMART" id="SM00852"/>
    </source>
</evidence>
<dbReference type="SMART" id="SM00852">
    <property type="entry name" value="MoCF_biosynth"/>
    <property type="match status" value="1"/>
</dbReference>
<evidence type="ECO:0000313" key="3">
    <source>
        <dbReference type="Proteomes" id="UP001491310"/>
    </source>
</evidence>
<dbReference type="InterPro" id="IPR036425">
    <property type="entry name" value="MoaB/Mog-like_dom_sf"/>
</dbReference>
<dbReference type="PANTHER" id="PTHR13939:SF0">
    <property type="entry name" value="NMN AMIDOHYDROLASE-LIKE PROTEIN YFAY"/>
    <property type="match status" value="1"/>
</dbReference>
<dbReference type="Gene3D" id="3.40.980.10">
    <property type="entry name" value="MoaB/Mog-like domain"/>
    <property type="match status" value="1"/>
</dbReference>
<dbReference type="InterPro" id="IPR056596">
    <property type="entry name" value="FLAD1_M"/>
</dbReference>